<dbReference type="RefSeq" id="WP_163779385.1">
    <property type="nucleotide sequence ID" value="NZ_AP022569.1"/>
</dbReference>
<gene>
    <name evidence="7" type="ORF">MCOO_39640</name>
</gene>
<evidence type="ECO:0000256" key="6">
    <source>
        <dbReference type="ARBA" id="ARBA00023288"/>
    </source>
</evidence>
<evidence type="ECO:0000313" key="8">
    <source>
        <dbReference type="Proteomes" id="UP000465866"/>
    </source>
</evidence>
<sequence>MSRWWVLLMAMLAAGCHHNDPYPWPRPGHPSATALENQLSQRDSLQDAANDVIAVAAAIRDAVVKLYPAAAWRTTSAGGQAGCEPPFVFLSGSIYELPNWQASAPTSQADAQAVVAAAADVLKAHGADSLDLKPGQSVRGALPREHGTIEFTIRAPYGSNPPDMVVSGATGCHHVAPGPGPWNTPPTP</sequence>
<reference evidence="7 8" key="1">
    <citation type="journal article" date="2019" name="Emerg. Microbes Infect.">
        <title>Comprehensive subspecies identification of 175 nontuberculous mycobacteria species based on 7547 genomic profiles.</title>
        <authorList>
            <person name="Matsumoto Y."/>
            <person name="Kinjo T."/>
            <person name="Motooka D."/>
            <person name="Nabeya D."/>
            <person name="Jung N."/>
            <person name="Uechi K."/>
            <person name="Horii T."/>
            <person name="Iida T."/>
            <person name="Fujita J."/>
            <person name="Nakamura S."/>
        </authorList>
    </citation>
    <scope>NUCLEOTIDE SEQUENCE [LARGE SCALE GENOMIC DNA]</scope>
    <source>
        <strain evidence="7 8">JCM 12404</strain>
    </source>
</reference>
<dbReference type="AlphaFoldDB" id="A0A7I7L1S5"/>
<evidence type="ECO:0000256" key="5">
    <source>
        <dbReference type="ARBA" id="ARBA00023139"/>
    </source>
</evidence>
<evidence type="ECO:0008006" key="9">
    <source>
        <dbReference type="Google" id="ProtNLM"/>
    </source>
</evidence>
<dbReference type="Proteomes" id="UP000465866">
    <property type="component" value="Chromosome"/>
</dbReference>
<evidence type="ECO:0000313" key="7">
    <source>
        <dbReference type="EMBL" id="BBX47949.1"/>
    </source>
</evidence>
<dbReference type="EMBL" id="AP022569">
    <property type="protein sequence ID" value="BBX47949.1"/>
    <property type="molecule type" value="Genomic_DNA"/>
</dbReference>
<dbReference type="Pfam" id="PF16708">
    <property type="entry name" value="LppA"/>
    <property type="match status" value="1"/>
</dbReference>
<dbReference type="GO" id="GO:0005886">
    <property type="term" value="C:plasma membrane"/>
    <property type="evidence" value="ECO:0007669"/>
    <property type="project" value="UniProtKB-SubCell"/>
</dbReference>
<accession>A0A7I7L1S5</accession>
<protein>
    <recommendedName>
        <fullName evidence="9">Lipoprotein LppV</fullName>
    </recommendedName>
</protein>
<keyword evidence="3" id="KW-0732">Signal</keyword>
<keyword evidence="8" id="KW-1185">Reference proteome</keyword>
<organism evidence="7 8">
    <name type="scientific">Mycobacterium cookii</name>
    <dbReference type="NCBI Taxonomy" id="1775"/>
    <lineage>
        <taxon>Bacteria</taxon>
        <taxon>Bacillati</taxon>
        <taxon>Actinomycetota</taxon>
        <taxon>Actinomycetes</taxon>
        <taxon>Mycobacteriales</taxon>
        <taxon>Mycobacteriaceae</taxon>
        <taxon>Mycobacterium</taxon>
    </lineage>
</organism>
<evidence type="ECO:0000256" key="4">
    <source>
        <dbReference type="ARBA" id="ARBA00023136"/>
    </source>
</evidence>
<name>A0A7I7L1S5_9MYCO</name>
<comment type="subcellular location">
    <subcellularLocation>
        <location evidence="1">Cell membrane</location>
        <topology evidence="1">Lipid-anchor</topology>
    </subcellularLocation>
</comment>
<proteinExistence type="predicted"/>
<keyword evidence="2" id="KW-1003">Cell membrane</keyword>
<dbReference type="InterPro" id="IPR032018">
    <property type="entry name" value="LppA/LppB/LprP"/>
</dbReference>
<keyword evidence="6" id="KW-0449">Lipoprotein</keyword>
<dbReference type="Gene3D" id="3.30.2030.20">
    <property type="match status" value="1"/>
</dbReference>
<evidence type="ECO:0000256" key="2">
    <source>
        <dbReference type="ARBA" id="ARBA00022475"/>
    </source>
</evidence>
<keyword evidence="4" id="KW-0472">Membrane</keyword>
<evidence type="ECO:0000256" key="1">
    <source>
        <dbReference type="ARBA" id="ARBA00004193"/>
    </source>
</evidence>
<dbReference type="PROSITE" id="PS51257">
    <property type="entry name" value="PROKAR_LIPOPROTEIN"/>
    <property type="match status" value="1"/>
</dbReference>
<dbReference type="KEGG" id="mcoo:MCOO_39640"/>
<keyword evidence="5" id="KW-0564">Palmitate</keyword>
<evidence type="ECO:0000256" key="3">
    <source>
        <dbReference type="ARBA" id="ARBA00022729"/>
    </source>
</evidence>